<dbReference type="FunFam" id="3.40.640.10:FF:000014">
    <property type="entry name" value="Adenosylmethionine-8-amino-7-oxononanoate aminotransferase, probable"/>
    <property type="match status" value="1"/>
</dbReference>
<dbReference type="AlphaFoldDB" id="A0AAJ1A7R6"/>
<evidence type="ECO:0000256" key="1">
    <source>
        <dbReference type="ARBA" id="ARBA00001933"/>
    </source>
</evidence>
<dbReference type="SUPFAM" id="SSF53383">
    <property type="entry name" value="PLP-dependent transferases"/>
    <property type="match status" value="1"/>
</dbReference>
<dbReference type="InterPro" id="IPR005814">
    <property type="entry name" value="Aminotrans_3"/>
</dbReference>
<comment type="cofactor">
    <cofactor evidence="1">
        <name>pyridoxal 5'-phosphate</name>
        <dbReference type="ChEBI" id="CHEBI:597326"/>
    </cofactor>
</comment>
<dbReference type="PIRSF" id="PIRSF000521">
    <property type="entry name" value="Transaminase_4ab_Lys_Orn"/>
    <property type="match status" value="1"/>
</dbReference>
<accession>A0AAJ1A7R6</accession>
<dbReference type="GO" id="GO:0008483">
    <property type="term" value="F:transaminase activity"/>
    <property type="evidence" value="ECO:0007669"/>
    <property type="project" value="UniProtKB-KW"/>
</dbReference>
<evidence type="ECO:0000313" key="7">
    <source>
        <dbReference type="EMBL" id="MBY5628640.1"/>
    </source>
</evidence>
<protein>
    <submittedName>
        <fullName evidence="7">Aspartate aminotransferase family protein</fullName>
    </submittedName>
</protein>
<comment type="similarity">
    <text evidence="2 6">Belongs to the class-III pyridoxal-phosphate-dependent aminotransferase family.</text>
</comment>
<proteinExistence type="inferred from homology"/>
<name>A0AAJ1A7R6_RHILE</name>
<comment type="caution">
    <text evidence="7">The sequence shown here is derived from an EMBL/GenBank/DDBJ whole genome shotgun (WGS) entry which is preliminary data.</text>
</comment>
<organism evidence="7 8">
    <name type="scientific">Rhizobium leguminosarum</name>
    <dbReference type="NCBI Taxonomy" id="384"/>
    <lineage>
        <taxon>Bacteria</taxon>
        <taxon>Pseudomonadati</taxon>
        <taxon>Pseudomonadota</taxon>
        <taxon>Alphaproteobacteria</taxon>
        <taxon>Hyphomicrobiales</taxon>
        <taxon>Rhizobiaceae</taxon>
        <taxon>Rhizobium/Agrobacterium group</taxon>
        <taxon>Rhizobium</taxon>
    </lineage>
</organism>
<dbReference type="PANTHER" id="PTHR43094:SF1">
    <property type="entry name" value="AMINOTRANSFERASE CLASS-III"/>
    <property type="match status" value="1"/>
</dbReference>
<dbReference type="PANTHER" id="PTHR43094">
    <property type="entry name" value="AMINOTRANSFERASE"/>
    <property type="match status" value="1"/>
</dbReference>
<keyword evidence="5 6" id="KW-0663">Pyridoxal phosphate</keyword>
<dbReference type="Proteomes" id="UP000825699">
    <property type="component" value="Unassembled WGS sequence"/>
</dbReference>
<dbReference type="CDD" id="cd00610">
    <property type="entry name" value="OAT_like"/>
    <property type="match status" value="1"/>
</dbReference>
<keyword evidence="3 7" id="KW-0032">Aminotransferase</keyword>
<evidence type="ECO:0000256" key="3">
    <source>
        <dbReference type="ARBA" id="ARBA00022576"/>
    </source>
</evidence>
<dbReference type="Gene3D" id="3.90.1150.10">
    <property type="entry name" value="Aspartate Aminotransferase, domain 1"/>
    <property type="match status" value="1"/>
</dbReference>
<reference evidence="7" key="1">
    <citation type="submission" date="2020-04" db="EMBL/GenBank/DDBJ databases">
        <title>Global-level population genomics supports evidence of horizontal gene transfer on evolution of Rhizobia in Lentils.</title>
        <authorList>
            <person name="Gai Y."/>
            <person name="Cook D."/>
            <person name="Riely B."/>
        </authorList>
    </citation>
    <scope>NUCLEOTIDE SEQUENCE</scope>
    <source>
        <strain evidence="7">Derici101B</strain>
    </source>
</reference>
<dbReference type="EMBL" id="JAAXEP010000005">
    <property type="protein sequence ID" value="MBY5628640.1"/>
    <property type="molecule type" value="Genomic_DNA"/>
</dbReference>
<dbReference type="GO" id="GO:0030170">
    <property type="term" value="F:pyridoxal phosphate binding"/>
    <property type="evidence" value="ECO:0007669"/>
    <property type="project" value="InterPro"/>
</dbReference>
<dbReference type="InterPro" id="IPR015424">
    <property type="entry name" value="PyrdxlP-dep_Trfase"/>
</dbReference>
<evidence type="ECO:0000256" key="4">
    <source>
        <dbReference type="ARBA" id="ARBA00022679"/>
    </source>
</evidence>
<dbReference type="InterPro" id="IPR049704">
    <property type="entry name" value="Aminotrans_3_PPA_site"/>
</dbReference>
<evidence type="ECO:0000256" key="5">
    <source>
        <dbReference type="ARBA" id="ARBA00022898"/>
    </source>
</evidence>
<evidence type="ECO:0000256" key="6">
    <source>
        <dbReference type="RuleBase" id="RU003560"/>
    </source>
</evidence>
<dbReference type="InterPro" id="IPR015421">
    <property type="entry name" value="PyrdxlP-dep_Trfase_major"/>
</dbReference>
<dbReference type="RefSeq" id="WP_222419774.1">
    <property type="nucleotide sequence ID" value="NZ_JAAXEP010000005.1"/>
</dbReference>
<dbReference type="PROSITE" id="PS00600">
    <property type="entry name" value="AA_TRANSFER_CLASS_3"/>
    <property type="match status" value="1"/>
</dbReference>
<dbReference type="InterPro" id="IPR015422">
    <property type="entry name" value="PyrdxlP-dep_Trfase_small"/>
</dbReference>
<dbReference type="Pfam" id="PF00202">
    <property type="entry name" value="Aminotran_3"/>
    <property type="match status" value="1"/>
</dbReference>
<dbReference type="Gene3D" id="3.40.640.10">
    <property type="entry name" value="Type I PLP-dependent aspartate aminotransferase-like (Major domain)"/>
    <property type="match status" value="1"/>
</dbReference>
<keyword evidence="4" id="KW-0808">Transferase</keyword>
<dbReference type="NCBIfam" id="NF004625">
    <property type="entry name" value="PRK05965.1"/>
    <property type="match status" value="1"/>
</dbReference>
<sequence length="458" mass="49371">MYSNSLIELDRAHLIHPVASYRGHEKLGVRVLTSAKGATVTDASGKQLIDGFAGLWCVNAGYGHESIVEAAARQMRELPYATAYFGLGSEPAIRLASELADRAPGDLNHVYFTLGGSDAVDSTIRFIRYYWHARRQPQRDQFISVEQGYHGSSTVGAGLTALPAFHAGFGVPFDWQHKIPSHYAYRNPVGDNPQAIIDASLAALKSKVEAIGPERVAAFYVEPIQGSGGVLVPPKGWMKAMREFCRAHDILFVADEVITGFGRTGPLFACTEDEVVPDFMTTAKGLTSGYVPMGAVLMADHVYQTIAEGAGAAAVGHGYTYSAHPVSAAVGLEVLKLYGNGLLENGVRAGARLMQGLESLRDHPLVGDVRGRGMLAAVELVVDRVNKTPLPASAEPARRIFDRAWENGLVIRAFGNGVIGYAPPLCCTETEIDAIVERTRITLDETLEDPDVRRALQA</sequence>
<evidence type="ECO:0000313" key="8">
    <source>
        <dbReference type="Proteomes" id="UP000825699"/>
    </source>
</evidence>
<gene>
    <name evidence="7" type="ORF">HFO42_11025</name>
</gene>
<evidence type="ECO:0000256" key="2">
    <source>
        <dbReference type="ARBA" id="ARBA00008954"/>
    </source>
</evidence>